<keyword evidence="9" id="KW-0624">Polysaccharide degradation</keyword>
<dbReference type="GO" id="GO:0008810">
    <property type="term" value="F:cellulase activity"/>
    <property type="evidence" value="ECO:0007669"/>
    <property type="project" value="UniProtKB-EC"/>
</dbReference>
<dbReference type="InterPro" id="IPR017853">
    <property type="entry name" value="GH"/>
</dbReference>
<evidence type="ECO:0000256" key="9">
    <source>
        <dbReference type="ARBA" id="ARBA00023326"/>
    </source>
</evidence>
<keyword evidence="8 13" id="KW-0326">Glycosidase</keyword>
<evidence type="ECO:0000259" key="14">
    <source>
        <dbReference type="Pfam" id="PF00150"/>
    </source>
</evidence>
<gene>
    <name evidence="15" type="ORF">HGP28_06135</name>
</gene>
<dbReference type="PROSITE" id="PS00659">
    <property type="entry name" value="GLYCOSYL_HYDROL_F5"/>
    <property type="match status" value="1"/>
</dbReference>
<evidence type="ECO:0000256" key="8">
    <source>
        <dbReference type="ARBA" id="ARBA00023295"/>
    </source>
</evidence>
<keyword evidence="6" id="KW-0136">Cellulose degradation</keyword>
<evidence type="ECO:0000256" key="1">
    <source>
        <dbReference type="ARBA" id="ARBA00000966"/>
    </source>
</evidence>
<evidence type="ECO:0000313" key="16">
    <source>
        <dbReference type="Proteomes" id="UP000535589"/>
    </source>
</evidence>
<dbReference type="PANTHER" id="PTHR34142:SF1">
    <property type="entry name" value="GLYCOSIDE HYDROLASE FAMILY 5 DOMAIN-CONTAINING PROTEIN"/>
    <property type="match status" value="1"/>
</dbReference>
<evidence type="ECO:0000256" key="6">
    <source>
        <dbReference type="ARBA" id="ARBA00023001"/>
    </source>
</evidence>
<dbReference type="Pfam" id="PF00150">
    <property type="entry name" value="Cellulase"/>
    <property type="match status" value="1"/>
</dbReference>
<dbReference type="EMBL" id="JABAIK010000005">
    <property type="protein sequence ID" value="NLS12478.1"/>
    <property type="molecule type" value="Genomic_DNA"/>
</dbReference>
<feature type="domain" description="Glycoside hydrolase family 5" evidence="14">
    <location>
        <begin position="59"/>
        <end position="328"/>
    </location>
</feature>
<comment type="similarity">
    <text evidence="2 13">Belongs to the glycosyl hydrolase 5 (cellulase A) family.</text>
</comment>
<evidence type="ECO:0000256" key="4">
    <source>
        <dbReference type="ARBA" id="ARBA00022729"/>
    </source>
</evidence>
<keyword evidence="16" id="KW-1185">Reference proteome</keyword>
<evidence type="ECO:0000256" key="2">
    <source>
        <dbReference type="ARBA" id="ARBA00005641"/>
    </source>
</evidence>
<name>A0A7X8TQN8_9VIBR</name>
<evidence type="ECO:0000256" key="10">
    <source>
        <dbReference type="ARBA" id="ARBA00068340"/>
    </source>
</evidence>
<evidence type="ECO:0000256" key="7">
    <source>
        <dbReference type="ARBA" id="ARBA00023277"/>
    </source>
</evidence>
<comment type="catalytic activity">
    <reaction evidence="1">
        <text>Endohydrolysis of (1-&gt;4)-beta-D-glucosidic linkages in cellulose, lichenin and cereal beta-D-glucans.</text>
        <dbReference type="EC" id="3.2.1.4"/>
    </reaction>
</comment>
<evidence type="ECO:0000256" key="12">
    <source>
        <dbReference type="ARBA" id="ARBA00079594"/>
    </source>
</evidence>
<dbReference type="Gene3D" id="3.20.20.80">
    <property type="entry name" value="Glycosidases"/>
    <property type="match status" value="1"/>
</dbReference>
<dbReference type="SUPFAM" id="SSF51445">
    <property type="entry name" value="(Trans)glycosidases"/>
    <property type="match status" value="1"/>
</dbReference>
<dbReference type="InterPro" id="IPR001547">
    <property type="entry name" value="Glyco_hydro_5"/>
</dbReference>
<dbReference type="Proteomes" id="UP000535589">
    <property type="component" value="Unassembled WGS sequence"/>
</dbReference>
<dbReference type="InterPro" id="IPR018087">
    <property type="entry name" value="Glyco_hydro_5_CS"/>
</dbReference>
<dbReference type="GO" id="GO:0030245">
    <property type="term" value="P:cellulose catabolic process"/>
    <property type="evidence" value="ECO:0007669"/>
    <property type="project" value="UniProtKB-KW"/>
</dbReference>
<comment type="caution">
    <text evidence="15">The sequence shown here is derived from an EMBL/GenBank/DDBJ whole genome shotgun (WGS) entry which is preliminary data.</text>
</comment>
<sequence length="371" mass="42149">MVPSRFPAKITLTRLLARWHRSLWSLLFLLVMALFGCATHSETQLPQKGAFEPPYFGVNLSGAEFNTQALPGRYDFDYTYPDVQDVDYFMGKGMTIFRLPFRWERIQHETFDELNQQQLQHIDRLVRHITAKGALVILDPHNFARYYGNVIGEKDLPISAFADLWTKLARHYKNNPNVLFGLMNEPSGMSSELWLEDANAAIAAIRATGANNLILVPGNGFSGASSWFGSWYGTPNAEVLLSIEDPLDHYIIEVHQYLDANSSGTSTTCVEAERLQRFTDWLKTHNKKAFLGEFGAADTPECRQALAKMLDHINANQAVWLGWTWWSAGPWWGSYPFSLQPSNGKDRPQMRLLEHYMQQAKSPSSIQGDQQ</sequence>
<organism evidence="15 16">
    <name type="scientific">Vibrio agarilyticus</name>
    <dbReference type="NCBI Taxonomy" id="2726741"/>
    <lineage>
        <taxon>Bacteria</taxon>
        <taxon>Pseudomonadati</taxon>
        <taxon>Pseudomonadota</taxon>
        <taxon>Gammaproteobacteria</taxon>
        <taxon>Vibrionales</taxon>
        <taxon>Vibrionaceae</taxon>
        <taxon>Vibrio</taxon>
    </lineage>
</organism>
<evidence type="ECO:0000256" key="3">
    <source>
        <dbReference type="ARBA" id="ARBA00012601"/>
    </source>
</evidence>
<keyword evidence="4" id="KW-0732">Signal</keyword>
<dbReference type="EC" id="3.2.1.4" evidence="3"/>
<dbReference type="FunFam" id="3.20.20.80:FF:000124">
    <property type="entry name" value="Exported cellulase"/>
    <property type="match status" value="1"/>
</dbReference>
<keyword evidence="5 13" id="KW-0378">Hydrolase</keyword>
<dbReference type="RefSeq" id="WP_168835582.1">
    <property type="nucleotide sequence ID" value="NZ_JABAIK010000005.1"/>
</dbReference>
<reference evidence="15 16" key="1">
    <citation type="submission" date="2020-04" db="EMBL/GenBank/DDBJ databases">
        <title>Vibrio sp. SM6, a novel species isolated from seawater.</title>
        <authorList>
            <person name="Wang X."/>
        </authorList>
    </citation>
    <scope>NUCLEOTIDE SEQUENCE [LARGE SCALE GENOMIC DNA]</scope>
    <source>
        <strain evidence="15 16">SM6</strain>
    </source>
</reference>
<proteinExistence type="inferred from homology"/>
<protein>
    <recommendedName>
        <fullName evidence="10">Endoglucanase</fullName>
        <ecNumber evidence="3">3.2.1.4</ecNumber>
    </recommendedName>
    <alternativeName>
        <fullName evidence="11">Cellulase</fullName>
    </alternativeName>
    <alternativeName>
        <fullName evidence="12">Endo-1,4-beta-glucanase</fullName>
    </alternativeName>
</protein>
<evidence type="ECO:0000256" key="13">
    <source>
        <dbReference type="RuleBase" id="RU361153"/>
    </source>
</evidence>
<keyword evidence="7" id="KW-0119">Carbohydrate metabolism</keyword>
<accession>A0A7X8TQN8</accession>
<evidence type="ECO:0000256" key="5">
    <source>
        <dbReference type="ARBA" id="ARBA00022801"/>
    </source>
</evidence>
<dbReference type="AlphaFoldDB" id="A0A7X8TQN8"/>
<dbReference type="PANTHER" id="PTHR34142">
    <property type="entry name" value="ENDO-BETA-1,4-GLUCANASE A"/>
    <property type="match status" value="1"/>
</dbReference>
<evidence type="ECO:0000256" key="11">
    <source>
        <dbReference type="ARBA" id="ARBA00077338"/>
    </source>
</evidence>
<evidence type="ECO:0000313" key="15">
    <source>
        <dbReference type="EMBL" id="NLS12478.1"/>
    </source>
</evidence>